<evidence type="ECO:0000256" key="1">
    <source>
        <dbReference type="SAM" id="Phobius"/>
    </source>
</evidence>
<evidence type="ECO:0000313" key="3">
    <source>
        <dbReference type="Proteomes" id="UP001474421"/>
    </source>
</evidence>
<keyword evidence="1" id="KW-1133">Transmembrane helix</keyword>
<comment type="caution">
    <text evidence="2">The sequence shown here is derived from an EMBL/GenBank/DDBJ whole genome shotgun (WGS) entry which is preliminary data.</text>
</comment>
<sequence>MLGLHLQLTFIHWGWTTFIRALIGAVAFIVTAIIVLVSRPDGAAVAGGVASILTGILFGYDAYTILPSIRKSHTAAPTEPTEGI</sequence>
<keyword evidence="1" id="KW-0812">Transmembrane</keyword>
<keyword evidence="3" id="KW-1185">Reference proteome</keyword>
<dbReference type="Proteomes" id="UP001474421">
    <property type="component" value="Unassembled WGS sequence"/>
</dbReference>
<feature type="transmembrane region" description="Helical" evidence="1">
    <location>
        <begin position="43"/>
        <end position="63"/>
    </location>
</feature>
<accession>A0AAW1BZY8</accession>
<dbReference type="AlphaFoldDB" id="A0AAW1BZY8"/>
<name>A0AAW1BZY8_CROAD</name>
<keyword evidence="1" id="KW-0472">Membrane</keyword>
<organism evidence="2 3">
    <name type="scientific">Crotalus adamanteus</name>
    <name type="common">Eastern diamondback rattlesnake</name>
    <dbReference type="NCBI Taxonomy" id="8729"/>
    <lineage>
        <taxon>Eukaryota</taxon>
        <taxon>Metazoa</taxon>
        <taxon>Chordata</taxon>
        <taxon>Craniata</taxon>
        <taxon>Vertebrata</taxon>
        <taxon>Euteleostomi</taxon>
        <taxon>Lepidosauria</taxon>
        <taxon>Squamata</taxon>
        <taxon>Bifurcata</taxon>
        <taxon>Unidentata</taxon>
        <taxon>Episquamata</taxon>
        <taxon>Toxicofera</taxon>
        <taxon>Serpentes</taxon>
        <taxon>Colubroidea</taxon>
        <taxon>Viperidae</taxon>
        <taxon>Crotalinae</taxon>
        <taxon>Crotalus</taxon>
    </lineage>
</organism>
<reference evidence="2 3" key="1">
    <citation type="journal article" date="2024" name="Proc. Natl. Acad. Sci. U.S.A.">
        <title>The genetic regulatory architecture and epigenomic basis for age-related changes in rattlesnake venom.</title>
        <authorList>
            <person name="Hogan M.P."/>
            <person name="Holding M.L."/>
            <person name="Nystrom G.S."/>
            <person name="Colston T.J."/>
            <person name="Bartlett D.A."/>
            <person name="Mason A.J."/>
            <person name="Ellsworth S.A."/>
            <person name="Rautsaw R.M."/>
            <person name="Lawrence K.C."/>
            <person name="Strickland J.L."/>
            <person name="He B."/>
            <person name="Fraser P."/>
            <person name="Margres M.J."/>
            <person name="Gilbert D.M."/>
            <person name="Gibbs H.L."/>
            <person name="Parkinson C.L."/>
            <person name="Rokyta D.R."/>
        </authorList>
    </citation>
    <scope>NUCLEOTIDE SEQUENCE [LARGE SCALE GENOMIC DNA]</scope>
    <source>
        <strain evidence="2">DRR0105</strain>
    </source>
</reference>
<evidence type="ECO:0000313" key="2">
    <source>
        <dbReference type="EMBL" id="KAK9407575.1"/>
    </source>
</evidence>
<proteinExistence type="predicted"/>
<dbReference type="EMBL" id="JAOTOJ010000002">
    <property type="protein sequence ID" value="KAK9407575.1"/>
    <property type="molecule type" value="Genomic_DNA"/>
</dbReference>
<gene>
    <name evidence="2" type="ORF">NXF25_006349</name>
</gene>
<feature type="transmembrane region" description="Helical" evidence="1">
    <location>
        <begin position="12"/>
        <end position="37"/>
    </location>
</feature>
<protein>
    <submittedName>
        <fullName evidence="2">Proteolipid protein 2</fullName>
    </submittedName>
</protein>